<evidence type="ECO:0008006" key="3">
    <source>
        <dbReference type="Google" id="ProtNLM"/>
    </source>
</evidence>
<organism evidence="1 2">
    <name type="scientific">Marinobacterium nitratireducens</name>
    <dbReference type="NCBI Taxonomy" id="518897"/>
    <lineage>
        <taxon>Bacteria</taxon>
        <taxon>Pseudomonadati</taxon>
        <taxon>Pseudomonadota</taxon>
        <taxon>Gammaproteobacteria</taxon>
        <taxon>Oceanospirillales</taxon>
        <taxon>Oceanospirillaceae</taxon>
        <taxon>Marinobacterium</taxon>
    </lineage>
</organism>
<dbReference type="EMBL" id="BMLT01000006">
    <property type="protein sequence ID" value="GGO83265.1"/>
    <property type="molecule type" value="Genomic_DNA"/>
</dbReference>
<protein>
    <recommendedName>
        <fullName evidence="3">DUF3501 domain-containing protein</fullName>
    </recommendedName>
</protein>
<dbReference type="Proteomes" id="UP000599578">
    <property type="component" value="Unassembled WGS sequence"/>
</dbReference>
<dbReference type="InterPro" id="IPR021890">
    <property type="entry name" value="DUF3501"/>
</dbReference>
<comment type="caution">
    <text evidence="1">The sequence shown here is derived from an EMBL/GenBank/DDBJ whole genome shotgun (WGS) entry which is preliminary data.</text>
</comment>
<evidence type="ECO:0000313" key="2">
    <source>
        <dbReference type="Proteomes" id="UP000599578"/>
    </source>
</evidence>
<gene>
    <name evidence="1" type="ORF">GCM10011348_26620</name>
</gene>
<evidence type="ECO:0000313" key="1">
    <source>
        <dbReference type="EMBL" id="GGO83265.1"/>
    </source>
</evidence>
<dbReference type="RefSeq" id="WP_188861104.1">
    <property type="nucleotide sequence ID" value="NZ_BMLT01000006.1"/>
</dbReference>
<keyword evidence="2" id="KW-1185">Reference proteome</keyword>
<sequence>MTKLTRDDLWSLEVYAQRRNEFRAEAMAHKRVRQLALGEHLRLFFEDSTTIRYQIQEMLRVEKLFEAQEIQDELDAYNPLIPDGANWKATMMIEYTDVEERRRRLAEMVGIEHRVWLQVGDLEPVMPVADEDMERSTEDKTSSVHFLRFELTPEMVGAACAGAVIRAGVDHPAYRVGPEELSDELRRALVSDLTPVAH</sequence>
<proteinExistence type="predicted"/>
<name>A0A918DV02_9GAMM</name>
<dbReference type="Pfam" id="PF12007">
    <property type="entry name" value="DUF3501"/>
    <property type="match status" value="1"/>
</dbReference>
<reference evidence="1 2" key="1">
    <citation type="journal article" date="2014" name="Int. J. Syst. Evol. Microbiol.">
        <title>Complete genome sequence of Corynebacterium casei LMG S-19264T (=DSM 44701T), isolated from a smear-ripened cheese.</title>
        <authorList>
            <consortium name="US DOE Joint Genome Institute (JGI-PGF)"/>
            <person name="Walter F."/>
            <person name="Albersmeier A."/>
            <person name="Kalinowski J."/>
            <person name="Ruckert C."/>
        </authorList>
    </citation>
    <scope>NUCLEOTIDE SEQUENCE [LARGE SCALE GENOMIC DNA]</scope>
    <source>
        <strain evidence="1 2">CGMCC 1.7286</strain>
    </source>
</reference>
<dbReference type="AlphaFoldDB" id="A0A918DV02"/>
<accession>A0A918DV02</accession>